<proteinExistence type="predicted"/>
<dbReference type="PANTHER" id="PTHR33568">
    <property type="entry name" value="DNA POLYMERASE"/>
    <property type="match status" value="1"/>
</dbReference>
<keyword evidence="2" id="KW-1185">Reference proteome</keyword>
<feature type="non-terminal residue" evidence="1">
    <location>
        <position position="111"/>
    </location>
</feature>
<dbReference type="InterPro" id="IPR043502">
    <property type="entry name" value="DNA/RNA_pol_sf"/>
</dbReference>
<organism evidence="1 2">
    <name type="scientific">Mya arenaria</name>
    <name type="common">Soft-shell clam</name>
    <dbReference type="NCBI Taxonomy" id="6604"/>
    <lineage>
        <taxon>Eukaryota</taxon>
        <taxon>Metazoa</taxon>
        <taxon>Spiralia</taxon>
        <taxon>Lophotrochozoa</taxon>
        <taxon>Mollusca</taxon>
        <taxon>Bivalvia</taxon>
        <taxon>Autobranchia</taxon>
        <taxon>Heteroconchia</taxon>
        <taxon>Euheterodonta</taxon>
        <taxon>Imparidentia</taxon>
        <taxon>Neoheterodontei</taxon>
        <taxon>Myida</taxon>
        <taxon>Myoidea</taxon>
        <taxon>Myidae</taxon>
        <taxon>Mya</taxon>
    </lineage>
</organism>
<dbReference type="Proteomes" id="UP001164746">
    <property type="component" value="Chromosome 1"/>
</dbReference>
<evidence type="ECO:0000313" key="1">
    <source>
        <dbReference type="EMBL" id="WAQ94988.1"/>
    </source>
</evidence>
<dbReference type="SUPFAM" id="SSF56672">
    <property type="entry name" value="DNA/RNA polymerases"/>
    <property type="match status" value="1"/>
</dbReference>
<dbReference type="EMBL" id="CP111012">
    <property type="protein sequence ID" value="WAQ94988.1"/>
    <property type="molecule type" value="Genomic_DNA"/>
</dbReference>
<accession>A0ABY7DDI4</accession>
<dbReference type="PANTHER" id="PTHR33568:SF3">
    <property type="entry name" value="DNA-DIRECTED DNA POLYMERASE"/>
    <property type="match status" value="1"/>
</dbReference>
<evidence type="ECO:0000313" key="2">
    <source>
        <dbReference type="Proteomes" id="UP001164746"/>
    </source>
</evidence>
<reference evidence="1" key="1">
    <citation type="submission" date="2022-11" db="EMBL/GenBank/DDBJ databases">
        <title>Centuries of genome instability and evolution in soft-shell clam transmissible cancer (bioRxiv).</title>
        <authorList>
            <person name="Hart S.F.M."/>
            <person name="Yonemitsu M.A."/>
            <person name="Giersch R.M."/>
            <person name="Beal B.F."/>
            <person name="Arriagada G."/>
            <person name="Davis B.W."/>
            <person name="Ostrander E.A."/>
            <person name="Goff S.P."/>
            <person name="Metzger M.J."/>
        </authorList>
    </citation>
    <scope>NUCLEOTIDE SEQUENCE</scope>
    <source>
        <strain evidence="1">MELC-2E11</strain>
        <tissue evidence="1">Siphon/mantle</tissue>
    </source>
</reference>
<protein>
    <submittedName>
        <fullName evidence="1">Uncharacterized protein</fullName>
    </submittedName>
</protein>
<name>A0ABY7DDI4_MYAAR</name>
<gene>
    <name evidence="1" type="ORF">MAR_007459</name>
</gene>
<sequence length="111" mass="12422">AFLKLYPFVNKTGNIPIGHPQVITEIFKDISLYEGLIKCKVLAPRLHIPVLPMKCNGELMFNWAHKDDFIEASARTNDIIAAYTTSQDIAYYNVTLIPSFLPALLGNGSRN</sequence>